<dbReference type="RefSeq" id="WP_236864013.1">
    <property type="nucleotide sequence ID" value="NZ_BAABAZ010000005.1"/>
</dbReference>
<keyword evidence="8" id="KW-0129">CBS domain</keyword>
<dbReference type="Proteomes" id="UP001501586">
    <property type="component" value="Unassembled WGS sequence"/>
</dbReference>
<evidence type="ECO:0000313" key="12">
    <source>
        <dbReference type="Proteomes" id="UP001501586"/>
    </source>
</evidence>
<evidence type="ECO:0000313" key="11">
    <source>
        <dbReference type="EMBL" id="GAA4283939.1"/>
    </source>
</evidence>
<accession>A0ABP8EJ11</accession>
<dbReference type="Gene3D" id="1.25.60.10">
    <property type="entry name" value="MgtE N-terminal domain-like"/>
    <property type="match status" value="1"/>
</dbReference>
<dbReference type="Pfam" id="PF00571">
    <property type="entry name" value="CBS"/>
    <property type="match status" value="1"/>
</dbReference>
<dbReference type="PANTHER" id="PTHR41394:SF8">
    <property type="entry name" value="MAGNESIUM TRANSPORTER MGTE"/>
    <property type="match status" value="1"/>
</dbReference>
<comment type="function">
    <text evidence="9">Acts as a magnesium transporter.</text>
</comment>
<dbReference type="InterPro" id="IPR038076">
    <property type="entry name" value="MgtE_N_sf"/>
</dbReference>
<dbReference type="InterPro" id="IPR036739">
    <property type="entry name" value="SLC41_membr_dom_sf"/>
</dbReference>
<dbReference type="Pfam" id="PF01769">
    <property type="entry name" value="MgtE"/>
    <property type="match status" value="1"/>
</dbReference>
<evidence type="ECO:0000256" key="6">
    <source>
        <dbReference type="ARBA" id="ARBA00022989"/>
    </source>
</evidence>
<protein>
    <recommendedName>
        <fullName evidence="9">Magnesium transporter MgtE</fullName>
    </recommendedName>
</protein>
<feature type="transmembrane region" description="Helical" evidence="9">
    <location>
        <begin position="378"/>
        <end position="400"/>
    </location>
</feature>
<proteinExistence type="inferred from homology"/>
<feature type="transmembrane region" description="Helical" evidence="9">
    <location>
        <begin position="306"/>
        <end position="330"/>
    </location>
</feature>
<dbReference type="InterPro" id="IPR006669">
    <property type="entry name" value="MgtE_transporter"/>
</dbReference>
<dbReference type="SMART" id="SM00924">
    <property type="entry name" value="MgtE_N"/>
    <property type="match status" value="1"/>
</dbReference>
<keyword evidence="4 9" id="KW-0812">Transmembrane</keyword>
<keyword evidence="6 9" id="KW-1133">Transmembrane helix</keyword>
<dbReference type="Gene3D" id="3.10.580.10">
    <property type="entry name" value="CBS-domain"/>
    <property type="match status" value="1"/>
</dbReference>
<dbReference type="SUPFAM" id="SSF158791">
    <property type="entry name" value="MgtE N-terminal domain-like"/>
    <property type="match status" value="1"/>
</dbReference>
<comment type="subcellular location">
    <subcellularLocation>
        <location evidence="9">Cell membrane</location>
        <topology evidence="9">Multi-pass membrane protein</topology>
    </subcellularLocation>
    <subcellularLocation>
        <location evidence="1">Membrane</location>
        <topology evidence="1">Multi-pass membrane protein</topology>
    </subcellularLocation>
</comment>
<dbReference type="InterPro" id="IPR006668">
    <property type="entry name" value="Mg_transptr_MgtE_intracell_dom"/>
</dbReference>
<feature type="transmembrane region" description="Helical" evidence="9">
    <location>
        <begin position="274"/>
        <end position="294"/>
    </location>
</feature>
<evidence type="ECO:0000259" key="10">
    <source>
        <dbReference type="PROSITE" id="PS51371"/>
    </source>
</evidence>
<dbReference type="PANTHER" id="PTHR41394">
    <property type="entry name" value="MAGNESIUM TRANSPORTER MGTE"/>
    <property type="match status" value="1"/>
</dbReference>
<evidence type="ECO:0000256" key="1">
    <source>
        <dbReference type="ARBA" id="ARBA00004141"/>
    </source>
</evidence>
<comment type="caution">
    <text evidence="11">The sequence shown here is derived from an EMBL/GenBank/DDBJ whole genome shotgun (WGS) entry which is preliminary data.</text>
</comment>
<name>A0ABP8EJ11_9MICO</name>
<keyword evidence="3 9" id="KW-0813">Transport</keyword>
<dbReference type="InterPro" id="IPR046342">
    <property type="entry name" value="CBS_dom_sf"/>
</dbReference>
<dbReference type="SUPFAM" id="SSF54631">
    <property type="entry name" value="CBS-domain pair"/>
    <property type="match status" value="1"/>
</dbReference>
<feature type="transmembrane region" description="Helical" evidence="9">
    <location>
        <begin position="351"/>
        <end position="372"/>
    </location>
</feature>
<keyword evidence="9" id="KW-1003">Cell membrane</keyword>
<evidence type="ECO:0000256" key="3">
    <source>
        <dbReference type="ARBA" id="ARBA00022448"/>
    </source>
</evidence>
<keyword evidence="7 9" id="KW-0472">Membrane</keyword>
<dbReference type="Gene3D" id="1.10.357.20">
    <property type="entry name" value="SLC41 divalent cation transporters, integral membrane domain"/>
    <property type="match status" value="1"/>
</dbReference>
<dbReference type="SUPFAM" id="SSF161093">
    <property type="entry name" value="MgtE membrane domain-like"/>
    <property type="match status" value="1"/>
</dbReference>
<evidence type="ECO:0000256" key="9">
    <source>
        <dbReference type="RuleBase" id="RU362011"/>
    </source>
</evidence>
<feature type="domain" description="CBS" evidence="10">
    <location>
        <begin position="189"/>
        <end position="246"/>
    </location>
</feature>
<dbReference type="InterPro" id="IPR000644">
    <property type="entry name" value="CBS_dom"/>
</dbReference>
<organism evidence="11 12">
    <name type="scientific">Brevibacterium daeguense</name>
    <dbReference type="NCBI Taxonomy" id="909936"/>
    <lineage>
        <taxon>Bacteria</taxon>
        <taxon>Bacillati</taxon>
        <taxon>Actinomycetota</taxon>
        <taxon>Actinomycetes</taxon>
        <taxon>Micrococcales</taxon>
        <taxon>Brevibacteriaceae</taxon>
        <taxon>Brevibacterium</taxon>
    </lineage>
</organism>
<keyword evidence="9" id="KW-0479">Metal-binding</keyword>
<comment type="similarity">
    <text evidence="2 9">Belongs to the SLC41A transporter family.</text>
</comment>
<gene>
    <name evidence="11" type="primary">mgtE</name>
    <name evidence="11" type="ORF">GCM10022261_14700</name>
</gene>
<dbReference type="CDD" id="cd04606">
    <property type="entry name" value="CBS_pair_Mg_transporter"/>
    <property type="match status" value="1"/>
</dbReference>
<evidence type="ECO:0000256" key="4">
    <source>
        <dbReference type="ARBA" id="ARBA00022692"/>
    </source>
</evidence>
<keyword evidence="5 9" id="KW-0460">Magnesium</keyword>
<reference evidence="12" key="1">
    <citation type="journal article" date="2019" name="Int. J. Syst. Evol. Microbiol.">
        <title>The Global Catalogue of Microorganisms (GCM) 10K type strain sequencing project: providing services to taxonomists for standard genome sequencing and annotation.</title>
        <authorList>
            <consortium name="The Broad Institute Genomics Platform"/>
            <consortium name="The Broad Institute Genome Sequencing Center for Infectious Disease"/>
            <person name="Wu L."/>
            <person name="Ma J."/>
        </authorList>
    </citation>
    <scope>NUCLEOTIDE SEQUENCE [LARGE SCALE GENOMIC DNA]</scope>
    <source>
        <strain evidence="12">JCM 17458</strain>
    </source>
</reference>
<keyword evidence="12" id="KW-1185">Reference proteome</keyword>
<sequence length="437" mass="46169">MQEPGVRPTIPDITERLAAASDDEVVADLIRMARAERAVAFRLLPKDRAARIFDALGSSIASELVVDLSDRHVREIFEELAPDDQTMIIDEMPAGVANRVLRDLPEDRRADTMKLLGYSKESAGRRMSPVYSSLGPDLTAAQALTELQGQASRGVPIADAPVVDSTRGLLGVVRLATLIAADPKQRVGELPLGGARVTTDVDQELAAQTLLRSGVDVLPVVDAENRLVGVITEDDALHIDDLESDEDAALAGGSTPLRRPYLASSVFSLASKRVIWLLVLLVAASLTVGVLDAFESALESMVVLSLFIPLLIGTGGNTGAQSVTTVVRALSTGEVRFRDFFRVAFTEFRTGALLGVVLGAAVFVPVTLFAGWQVAAVLSLSLVGICMLATTAGAVIPLLASRVGVDPAVVSSPFISTIVDAVGLILYFLIAKAILGI</sequence>
<dbReference type="NCBIfam" id="TIGR00400">
    <property type="entry name" value="mgtE"/>
    <property type="match status" value="1"/>
</dbReference>
<evidence type="ECO:0000256" key="8">
    <source>
        <dbReference type="PROSITE-ProRule" id="PRU00703"/>
    </source>
</evidence>
<feature type="transmembrane region" description="Helical" evidence="9">
    <location>
        <begin position="412"/>
        <end position="435"/>
    </location>
</feature>
<dbReference type="PROSITE" id="PS51371">
    <property type="entry name" value="CBS"/>
    <property type="match status" value="1"/>
</dbReference>
<evidence type="ECO:0000256" key="7">
    <source>
        <dbReference type="ARBA" id="ARBA00023136"/>
    </source>
</evidence>
<evidence type="ECO:0000256" key="2">
    <source>
        <dbReference type="ARBA" id="ARBA00009749"/>
    </source>
</evidence>
<comment type="subunit">
    <text evidence="9">Homodimer.</text>
</comment>
<dbReference type="InterPro" id="IPR006667">
    <property type="entry name" value="SLC41_membr_dom"/>
</dbReference>
<evidence type="ECO:0000256" key="5">
    <source>
        <dbReference type="ARBA" id="ARBA00022842"/>
    </source>
</evidence>
<dbReference type="EMBL" id="BAABAZ010000005">
    <property type="protein sequence ID" value="GAA4283939.1"/>
    <property type="molecule type" value="Genomic_DNA"/>
</dbReference>
<dbReference type="Pfam" id="PF03448">
    <property type="entry name" value="MgtE_N"/>
    <property type="match status" value="1"/>
</dbReference>